<dbReference type="OrthoDB" id="288590at2759"/>
<dbReference type="SUPFAM" id="SSF51197">
    <property type="entry name" value="Clavaminate synthase-like"/>
    <property type="match status" value="1"/>
</dbReference>
<dbReference type="SMR" id="A0A8T3BTK9"/>
<evidence type="ECO:0000313" key="2">
    <source>
        <dbReference type="EMBL" id="KAI0520628.1"/>
    </source>
</evidence>
<gene>
    <name evidence="2" type="ORF">KFK09_008106</name>
</gene>
<evidence type="ECO:0000313" key="3">
    <source>
        <dbReference type="Proteomes" id="UP000829196"/>
    </source>
</evidence>
<protein>
    <submittedName>
        <fullName evidence="2">Uncharacterized protein</fullName>
    </submittedName>
</protein>
<dbReference type="InterPro" id="IPR027443">
    <property type="entry name" value="IPNS-like_sf"/>
</dbReference>
<evidence type="ECO:0000256" key="1">
    <source>
        <dbReference type="SAM" id="Phobius"/>
    </source>
</evidence>
<dbReference type="Gene3D" id="2.60.120.330">
    <property type="entry name" value="B-lactam Antibiotic, Isopenicillin N Synthase, Chain"/>
    <property type="match status" value="1"/>
</dbReference>
<name>A0A8T3BTK9_DENNO</name>
<dbReference type="Proteomes" id="UP000829196">
    <property type="component" value="Unassembled WGS sequence"/>
</dbReference>
<keyword evidence="1" id="KW-0472">Membrane</keyword>
<proteinExistence type="predicted"/>
<keyword evidence="3" id="KW-1185">Reference proteome</keyword>
<organism evidence="2 3">
    <name type="scientific">Dendrobium nobile</name>
    <name type="common">Orchid</name>
    <dbReference type="NCBI Taxonomy" id="94219"/>
    <lineage>
        <taxon>Eukaryota</taxon>
        <taxon>Viridiplantae</taxon>
        <taxon>Streptophyta</taxon>
        <taxon>Embryophyta</taxon>
        <taxon>Tracheophyta</taxon>
        <taxon>Spermatophyta</taxon>
        <taxon>Magnoliopsida</taxon>
        <taxon>Liliopsida</taxon>
        <taxon>Asparagales</taxon>
        <taxon>Orchidaceae</taxon>
        <taxon>Epidendroideae</taxon>
        <taxon>Malaxideae</taxon>
        <taxon>Dendrobiinae</taxon>
        <taxon>Dendrobium</taxon>
    </lineage>
</organism>
<accession>A0A8T3BTK9</accession>
<sequence length="135" mass="15844">MNPKSTSFLGLGGSLPVPNVQELARSGEIPERYLRPEEDHHAGHVITVDDLELPLIDLMKLVNPEFFHKEELSRLGWACREWEFFKYMHLHAQLFAHFKSISILYFSYFVLFIIFLFCPSSKSWNSRRTDRENKG</sequence>
<keyword evidence="1" id="KW-0812">Transmembrane</keyword>
<dbReference type="EMBL" id="JAGYWB010000006">
    <property type="protein sequence ID" value="KAI0520628.1"/>
    <property type="molecule type" value="Genomic_DNA"/>
</dbReference>
<reference evidence="2" key="1">
    <citation type="journal article" date="2022" name="Front. Genet.">
        <title>Chromosome-Scale Assembly of the Dendrobium nobile Genome Provides Insights Into the Molecular Mechanism of the Biosynthesis of the Medicinal Active Ingredient of Dendrobium.</title>
        <authorList>
            <person name="Xu Q."/>
            <person name="Niu S.-C."/>
            <person name="Li K.-L."/>
            <person name="Zheng P.-J."/>
            <person name="Zhang X.-J."/>
            <person name="Jia Y."/>
            <person name="Liu Y."/>
            <person name="Niu Y.-X."/>
            <person name="Yu L.-H."/>
            <person name="Chen D.-F."/>
            <person name="Zhang G.-Q."/>
        </authorList>
    </citation>
    <scope>NUCLEOTIDE SEQUENCE</scope>
    <source>
        <tissue evidence="2">Leaf</tissue>
    </source>
</reference>
<comment type="caution">
    <text evidence="2">The sequence shown here is derived from an EMBL/GenBank/DDBJ whole genome shotgun (WGS) entry which is preliminary data.</text>
</comment>
<keyword evidence="1" id="KW-1133">Transmembrane helix</keyword>
<dbReference type="AlphaFoldDB" id="A0A8T3BTK9"/>
<feature type="transmembrane region" description="Helical" evidence="1">
    <location>
        <begin position="94"/>
        <end position="118"/>
    </location>
</feature>